<reference evidence="3" key="1">
    <citation type="submission" date="2022-06" db="EMBL/GenBank/DDBJ databases">
        <title>Genome public.</title>
        <authorList>
            <person name="Sun Q."/>
        </authorList>
    </citation>
    <scope>NUCLEOTIDE SEQUENCE</scope>
    <source>
        <strain evidence="3">CWNU-1</strain>
    </source>
</reference>
<dbReference type="SUPFAM" id="SSF51905">
    <property type="entry name" value="FAD/NAD(P)-binding domain"/>
    <property type="match status" value="1"/>
</dbReference>
<dbReference type="EMBL" id="JAMQAW010000012">
    <property type="protein sequence ID" value="MCM2389889.1"/>
    <property type="molecule type" value="Genomic_DNA"/>
</dbReference>
<evidence type="ECO:0000259" key="2">
    <source>
        <dbReference type="Pfam" id="PF01494"/>
    </source>
</evidence>
<proteinExistence type="inferred from homology"/>
<dbReference type="PANTHER" id="PTHR43747">
    <property type="entry name" value="FAD-BINDING PROTEIN"/>
    <property type="match status" value="1"/>
</dbReference>
<name>A0ABT0UPH0_9ACTN</name>
<accession>A0ABT0UPH0</accession>
<comment type="similarity">
    <text evidence="1">Belongs to the flavin-dependent halogenase family. Bacterial tryptophan halogenase subfamily.</text>
</comment>
<comment type="caution">
    <text evidence="3">The sequence shown here is derived from an EMBL/GenBank/DDBJ whole genome shotgun (WGS) entry which is preliminary data.</text>
</comment>
<dbReference type="InterPro" id="IPR050816">
    <property type="entry name" value="Flavin-dep_Halogenase_NPB"/>
</dbReference>
<evidence type="ECO:0000313" key="3">
    <source>
        <dbReference type="EMBL" id="MCM2389889.1"/>
    </source>
</evidence>
<dbReference type="PRINTS" id="PR00420">
    <property type="entry name" value="RNGMNOXGNASE"/>
</dbReference>
<evidence type="ECO:0000313" key="4">
    <source>
        <dbReference type="Proteomes" id="UP001431429"/>
    </source>
</evidence>
<sequence>MTDESATIGRDGMEADPDGVVDVAVVGGGAAGLTLALHLREQRPGTRIVVLERQGHPVPEATHKVGESTVEIAGYYLRQILGLEHHLQSQQLNKYGLRVFFSKEGNDDITRRVELGHSVRPSGAVGTYQLDRGRLENALGHELLARGVQFVSGAKVESVDLLPEADHHRLQVRTDDGVTRQIRARWVVDATGRTSLLKRRLGLAKKVGHRANAVWFRVGCPIDVDQWSDDPQWHARIEEGRRELSTNHLMGPGYWVWLIRLASGSTSVGIVTDPDLHRFERLNQFERALEWLGQHEPQCADVIREHRDKLQDFRVMKDYAYSCEQVFSEDRWCLAGEAGVFLDPLYSPGLDLIAISNGLITDLISHALDGDDVGELAAIHNQVFLLIADGWLSIYENQYALMGNARVMLAKVIWDTAVYWAAPGLLYFHDALRHLVDRPDMVTGLARFSAAGREVQRFFREWGAVDDEPRNQTPFVRFYDFDFMSRLHIGMTAGLSDADLDAQFADNIRFVEHLSGQLVVTVLEEFEAEPWNPAKREQARRWRSDQALMSLVEVHLRERESTPISDQWIRLQPADETVGTGEVR</sequence>
<keyword evidence="4" id="KW-1185">Reference proteome</keyword>
<gene>
    <name evidence="3" type="ORF">NBG84_16600</name>
</gene>
<dbReference type="Proteomes" id="UP001431429">
    <property type="component" value="Unassembled WGS sequence"/>
</dbReference>
<dbReference type="Gene3D" id="3.50.50.60">
    <property type="entry name" value="FAD/NAD(P)-binding domain"/>
    <property type="match status" value="1"/>
</dbReference>
<evidence type="ECO:0000256" key="1">
    <source>
        <dbReference type="ARBA" id="ARBA00038396"/>
    </source>
</evidence>
<dbReference type="Pfam" id="PF01494">
    <property type="entry name" value="FAD_binding_3"/>
    <property type="match status" value="1"/>
</dbReference>
<dbReference type="InterPro" id="IPR036188">
    <property type="entry name" value="FAD/NAD-bd_sf"/>
</dbReference>
<feature type="domain" description="FAD-binding" evidence="2">
    <location>
        <begin position="21"/>
        <end position="234"/>
    </location>
</feature>
<organism evidence="3 4">
    <name type="scientific">Streptomyces albipurpureus</name>
    <dbReference type="NCBI Taxonomy" id="2897419"/>
    <lineage>
        <taxon>Bacteria</taxon>
        <taxon>Bacillati</taxon>
        <taxon>Actinomycetota</taxon>
        <taxon>Actinomycetes</taxon>
        <taxon>Kitasatosporales</taxon>
        <taxon>Streptomycetaceae</taxon>
        <taxon>Streptomyces</taxon>
    </lineage>
</organism>
<dbReference type="InterPro" id="IPR002938">
    <property type="entry name" value="FAD-bd"/>
</dbReference>
<dbReference type="RefSeq" id="WP_250920229.1">
    <property type="nucleotide sequence ID" value="NZ_JAMQAW010000012.1"/>
</dbReference>
<dbReference type="PANTHER" id="PTHR43747:SF1">
    <property type="entry name" value="SLR1998 PROTEIN"/>
    <property type="match status" value="1"/>
</dbReference>
<protein>
    <submittedName>
        <fullName evidence="3">FAD-dependent oxidoreductase</fullName>
    </submittedName>
</protein>